<dbReference type="InterPro" id="IPR050149">
    <property type="entry name" value="Collagen_superfamily"/>
</dbReference>
<evidence type="ECO:0000313" key="2">
    <source>
        <dbReference type="EMBL" id="PXX56757.1"/>
    </source>
</evidence>
<evidence type="ECO:0000256" key="1">
    <source>
        <dbReference type="SAM" id="MobiDB-lite"/>
    </source>
</evidence>
<dbReference type="GO" id="GO:0005615">
    <property type="term" value="C:extracellular space"/>
    <property type="evidence" value="ECO:0007669"/>
    <property type="project" value="TreeGrafter"/>
</dbReference>
<feature type="compositionally biased region" description="Polar residues" evidence="1">
    <location>
        <begin position="212"/>
        <end position="222"/>
    </location>
</feature>
<dbReference type="PANTHER" id="PTHR24023">
    <property type="entry name" value="COLLAGEN ALPHA"/>
    <property type="match status" value="1"/>
</dbReference>
<dbReference type="GO" id="GO:0030198">
    <property type="term" value="P:extracellular matrix organization"/>
    <property type="evidence" value="ECO:0007669"/>
    <property type="project" value="TreeGrafter"/>
</dbReference>
<sequence>MADIGLQLQNTIADYIAVGGAVLFNETLVSDDPNVVYNSADGTISFVQEGEYYVSWFVVTKTGLGTSGPSFSIVTNEATPTYYTAGSGIKTGEISGFALLNVSAGFSLTLRNVTNGGVRLNDNVEVMAGIAVVNIGKGGPTGPTGATGATGATGPQGDIGPTGVTGATGAIGPQGNTGSTGATGPQGDIGPTGAAGSTGATGPQGDIGPTGVTGSTGATGPQGNTGSTGPTGATGPQGDIGPTGATGPQGNTGSTGPTGATGPQGDTGPTGATGAMGPTGATGPQGDIGPTGAIGPQGITGATGPQGNTGVTGPAGATGSQGDTGPTGATGPQGNTGATGPTGATGATGPQGDIGPTGATGPQGNTGATGPTGATGVTGPSGVVGGIQLEVKNSLGNNVADGGVFTFDTVFTNLTPDITNTAGTIEITAEGLYFVDWWLNLDGSGDLDFVVVNLVNATTSTIIGESYAPPSIPGQFYGNAILQVTAGQLPFTMQLVNQSGAALTLSDITVQASMRIVEAKV</sequence>
<dbReference type="GO" id="GO:0030020">
    <property type="term" value="F:extracellular matrix structural constituent conferring tensile strength"/>
    <property type="evidence" value="ECO:0007669"/>
    <property type="project" value="TreeGrafter"/>
</dbReference>
<dbReference type="Proteomes" id="UP000248057">
    <property type="component" value="Unassembled WGS sequence"/>
</dbReference>
<keyword evidence="3" id="KW-1185">Reference proteome</keyword>
<dbReference type="InterPro" id="IPR008160">
    <property type="entry name" value="Collagen"/>
</dbReference>
<accession>A0A2V3YEQ3</accession>
<protein>
    <submittedName>
        <fullName evidence="2">Collagen triple helix repeat protein</fullName>
    </submittedName>
</protein>
<dbReference type="GeneID" id="86065337"/>
<name>A0A2V3YEQ3_9FIRM</name>
<evidence type="ECO:0000313" key="3">
    <source>
        <dbReference type="Proteomes" id="UP000248057"/>
    </source>
</evidence>
<feature type="compositionally biased region" description="Low complexity" evidence="1">
    <location>
        <begin position="143"/>
        <end position="155"/>
    </location>
</feature>
<dbReference type="Pfam" id="PF01391">
    <property type="entry name" value="Collagen"/>
    <property type="match status" value="2"/>
</dbReference>
<feature type="compositionally biased region" description="Low complexity" evidence="1">
    <location>
        <begin position="251"/>
        <end position="285"/>
    </location>
</feature>
<comment type="caution">
    <text evidence="2">The sequence shown here is derived from an EMBL/GenBank/DDBJ whole genome shotgun (WGS) entry which is preliminary data.</text>
</comment>
<feature type="compositionally biased region" description="Low complexity" evidence="1">
    <location>
        <begin position="224"/>
        <end position="237"/>
    </location>
</feature>
<feature type="compositionally biased region" description="Low complexity" evidence="1">
    <location>
        <begin position="321"/>
        <end position="381"/>
    </location>
</feature>
<dbReference type="PANTHER" id="PTHR24023:SF1095">
    <property type="entry name" value="EGF-LIKE DOMAIN-CONTAINING PROTEIN"/>
    <property type="match status" value="1"/>
</dbReference>
<gene>
    <name evidence="2" type="ORF">DFR60_10161</name>
</gene>
<dbReference type="RefSeq" id="WP_110321098.1">
    <property type="nucleotide sequence ID" value="NZ_QJKD01000001.1"/>
</dbReference>
<reference evidence="2 3" key="1">
    <citation type="submission" date="2018-05" db="EMBL/GenBank/DDBJ databases">
        <title>Genomic Encyclopedia of Type Strains, Phase IV (KMG-IV): sequencing the most valuable type-strain genomes for metagenomic binning, comparative biology and taxonomic classification.</title>
        <authorList>
            <person name="Goeker M."/>
        </authorList>
    </citation>
    <scope>NUCLEOTIDE SEQUENCE [LARGE SCALE GENOMIC DNA]</scope>
    <source>
        <strain evidence="2 3">DSM 24995</strain>
    </source>
</reference>
<dbReference type="AlphaFoldDB" id="A0A2V3YEQ3"/>
<keyword evidence="2" id="KW-0176">Collagen</keyword>
<organism evidence="2 3">
    <name type="scientific">Hungatella effluvii</name>
    <dbReference type="NCBI Taxonomy" id="1096246"/>
    <lineage>
        <taxon>Bacteria</taxon>
        <taxon>Bacillati</taxon>
        <taxon>Bacillota</taxon>
        <taxon>Clostridia</taxon>
        <taxon>Lachnospirales</taxon>
        <taxon>Lachnospiraceae</taxon>
        <taxon>Hungatella</taxon>
    </lineage>
</organism>
<dbReference type="GO" id="GO:0031012">
    <property type="term" value="C:extracellular matrix"/>
    <property type="evidence" value="ECO:0007669"/>
    <property type="project" value="TreeGrafter"/>
</dbReference>
<feature type="compositionally biased region" description="Polar residues" evidence="1">
    <location>
        <begin position="174"/>
        <end position="183"/>
    </location>
</feature>
<feature type="compositionally biased region" description="Low complexity" evidence="1">
    <location>
        <begin position="191"/>
        <end position="204"/>
    </location>
</feature>
<dbReference type="EMBL" id="QJKD01000001">
    <property type="protein sequence ID" value="PXX56757.1"/>
    <property type="molecule type" value="Genomic_DNA"/>
</dbReference>
<feature type="region of interest" description="Disordered" evidence="1">
    <location>
        <begin position="137"/>
        <end position="381"/>
    </location>
</feature>
<proteinExistence type="predicted"/>